<sequence length="110" mass="12202">MGDVQTAVRTSQSDAVAPTCVWRLVTPWHSSSVSNGDQTVWHPSSHLITVATEDQRSVSSPVTQQNSIAIDKNQLIARLYVNFHYGRWFKGSACSRAAVLGSKRKRHQPL</sequence>
<proteinExistence type="predicted"/>
<accession>A0A8H5ZN15</accession>
<evidence type="ECO:0000313" key="1">
    <source>
        <dbReference type="EMBL" id="KAF5851859.1"/>
    </source>
</evidence>
<evidence type="ECO:0000313" key="2">
    <source>
        <dbReference type="Proteomes" id="UP000624244"/>
    </source>
</evidence>
<dbReference type="Proteomes" id="UP000624244">
    <property type="component" value="Unassembled WGS sequence"/>
</dbReference>
<dbReference type="EMBL" id="WNKQ01000004">
    <property type="protein sequence ID" value="KAF5851859.1"/>
    <property type="molecule type" value="Genomic_DNA"/>
</dbReference>
<comment type="caution">
    <text evidence="1">The sequence shown here is derived from an EMBL/GenBank/DDBJ whole genome shotgun (WGS) entry which is preliminary data.</text>
</comment>
<gene>
    <name evidence="1" type="ORF">GGP41_000599</name>
</gene>
<dbReference type="AlphaFoldDB" id="A0A8H5ZN15"/>
<name>A0A8H5ZN15_COCSA</name>
<reference evidence="1" key="1">
    <citation type="submission" date="2019-11" db="EMBL/GenBank/DDBJ databases">
        <title>Bipolaris sorokiniana Genome sequencing.</title>
        <authorList>
            <person name="Wang H."/>
        </authorList>
    </citation>
    <scope>NUCLEOTIDE SEQUENCE</scope>
</reference>
<protein>
    <submittedName>
        <fullName evidence="1">Uncharacterized protein</fullName>
    </submittedName>
</protein>
<organism evidence="1 2">
    <name type="scientific">Cochliobolus sativus</name>
    <name type="common">Common root rot and spot blotch fungus</name>
    <name type="synonym">Bipolaris sorokiniana</name>
    <dbReference type="NCBI Taxonomy" id="45130"/>
    <lineage>
        <taxon>Eukaryota</taxon>
        <taxon>Fungi</taxon>
        <taxon>Dikarya</taxon>
        <taxon>Ascomycota</taxon>
        <taxon>Pezizomycotina</taxon>
        <taxon>Dothideomycetes</taxon>
        <taxon>Pleosporomycetidae</taxon>
        <taxon>Pleosporales</taxon>
        <taxon>Pleosporineae</taxon>
        <taxon>Pleosporaceae</taxon>
        <taxon>Bipolaris</taxon>
    </lineage>
</organism>